<dbReference type="InterPro" id="IPR032708">
    <property type="entry name" value="McjB_C"/>
</dbReference>
<evidence type="ECO:0000256" key="1">
    <source>
        <dbReference type="SAM" id="Phobius"/>
    </source>
</evidence>
<evidence type="ECO:0000259" key="2">
    <source>
        <dbReference type="Pfam" id="PF13471"/>
    </source>
</evidence>
<name>Q161N1_ROSDO</name>
<dbReference type="InterPro" id="IPR053521">
    <property type="entry name" value="McjB-like"/>
</dbReference>
<gene>
    <name evidence="3" type="ordered locus">RD1_3850</name>
</gene>
<dbReference type="Pfam" id="PF13471">
    <property type="entry name" value="Transglut_core3"/>
    <property type="match status" value="1"/>
</dbReference>
<dbReference type="STRING" id="375451.RD1_3850"/>
<dbReference type="NCBIfam" id="NF033537">
    <property type="entry name" value="lasso_biosyn_B2"/>
    <property type="match status" value="1"/>
</dbReference>
<feature type="transmembrane region" description="Helical" evidence="1">
    <location>
        <begin position="6"/>
        <end position="26"/>
    </location>
</feature>
<organism evidence="3 4">
    <name type="scientific">Roseobacter denitrificans (strain ATCC 33942 / OCh 114)</name>
    <name type="common">Erythrobacter sp. (strain OCh 114)</name>
    <name type="synonym">Roseobacter denitrificans</name>
    <dbReference type="NCBI Taxonomy" id="375451"/>
    <lineage>
        <taxon>Bacteria</taxon>
        <taxon>Pseudomonadati</taxon>
        <taxon>Pseudomonadota</taxon>
        <taxon>Alphaproteobacteria</taxon>
        <taxon>Rhodobacterales</taxon>
        <taxon>Roseobacteraceae</taxon>
        <taxon>Roseobacter</taxon>
    </lineage>
</organism>
<dbReference type="eggNOG" id="ENOG5030IW7">
    <property type="taxonomic scope" value="Bacteria"/>
</dbReference>
<keyword evidence="4" id="KW-1185">Reference proteome</keyword>
<keyword evidence="1" id="KW-1133">Transmembrane helix</keyword>
<dbReference type="AlphaFoldDB" id="Q161N1"/>
<dbReference type="Proteomes" id="UP000007029">
    <property type="component" value="Chromosome"/>
</dbReference>
<proteinExistence type="predicted"/>
<evidence type="ECO:0000313" key="3">
    <source>
        <dbReference type="EMBL" id="ABG33312.1"/>
    </source>
</evidence>
<dbReference type="RefSeq" id="WP_011569923.1">
    <property type="nucleotide sequence ID" value="NC_008209.1"/>
</dbReference>
<dbReference type="OrthoDB" id="7569774at2"/>
<accession>Q161N1</accession>
<keyword evidence="1" id="KW-0472">Membrane</keyword>
<keyword evidence="1" id="KW-0812">Transmembrane</keyword>
<feature type="domain" description="Microcin J25-processing protein McjB C-terminal" evidence="2">
    <location>
        <begin position="14"/>
        <end position="131"/>
    </location>
</feature>
<sequence length="143" mass="15977">MRAIRWAGIYTLSLLVVLVVRVGLWVTRYQRIRAALVRPCPDDPQLERRATVARVTHAVARIARFIPDASCLTQTISCQAILSWKGIPSTITMGLKKEDETTLKAHAWLTWNGQVVLEGNEGTLLDFNKILDLPTPVRSSVSL</sequence>
<reference evidence="3 4" key="1">
    <citation type="journal article" date="2007" name="J. Bacteriol.">
        <title>The complete genome sequence of Roseobacter denitrificans reveals a mixotrophic rather than photosynthetic metabolism.</title>
        <authorList>
            <person name="Swingley W.D."/>
            <person name="Sadekar S."/>
            <person name="Mastrian S.D."/>
            <person name="Matthies H.J."/>
            <person name="Hao J."/>
            <person name="Ramos H."/>
            <person name="Acharya C.R."/>
            <person name="Conrad A.L."/>
            <person name="Taylor H.L."/>
            <person name="Dejesa L.C."/>
            <person name="Shah M.K."/>
            <person name="O'huallachain M.E."/>
            <person name="Lince M.T."/>
            <person name="Blankenship R.E."/>
            <person name="Beatty J.T."/>
            <person name="Touchman J.W."/>
        </authorList>
    </citation>
    <scope>NUCLEOTIDE SEQUENCE [LARGE SCALE GENOMIC DNA]</scope>
    <source>
        <strain evidence="4">ATCC 33942 / OCh 114</strain>
    </source>
</reference>
<dbReference type="KEGG" id="rde:RD1_3850"/>
<protein>
    <recommendedName>
        <fullName evidence="2">Microcin J25-processing protein McjB C-terminal domain-containing protein</fullName>
    </recommendedName>
</protein>
<dbReference type="EMBL" id="CP000362">
    <property type="protein sequence ID" value="ABG33312.1"/>
    <property type="molecule type" value="Genomic_DNA"/>
</dbReference>
<dbReference type="HOGENOM" id="CLU_1804738_0_0_5"/>
<evidence type="ECO:0000313" key="4">
    <source>
        <dbReference type="Proteomes" id="UP000007029"/>
    </source>
</evidence>